<feature type="region of interest" description="Disordered" evidence="1">
    <location>
        <begin position="304"/>
        <end position="324"/>
    </location>
</feature>
<evidence type="ECO:0000256" key="1">
    <source>
        <dbReference type="SAM" id="MobiDB-lite"/>
    </source>
</evidence>
<dbReference type="InterPro" id="IPR019522">
    <property type="entry name" value="PIK3R5/6"/>
</dbReference>
<dbReference type="GO" id="GO:0007186">
    <property type="term" value="P:G protein-coupled receptor signaling pathway"/>
    <property type="evidence" value="ECO:0007669"/>
    <property type="project" value="TreeGrafter"/>
</dbReference>
<feature type="compositionally biased region" description="Pro residues" evidence="1">
    <location>
        <begin position="1091"/>
        <end position="1103"/>
    </location>
</feature>
<proteinExistence type="predicted"/>
<dbReference type="Pfam" id="PF10486">
    <property type="entry name" value="PI3K_1B_p101"/>
    <property type="match status" value="3"/>
</dbReference>
<organism evidence="2 3">
    <name type="scientific">Fukomys damarensis</name>
    <name type="common">Damaraland mole rat</name>
    <name type="synonym">Cryptomys damarensis</name>
    <dbReference type="NCBI Taxonomy" id="885580"/>
    <lineage>
        <taxon>Eukaryota</taxon>
        <taxon>Metazoa</taxon>
        <taxon>Chordata</taxon>
        <taxon>Craniata</taxon>
        <taxon>Vertebrata</taxon>
        <taxon>Euteleostomi</taxon>
        <taxon>Mammalia</taxon>
        <taxon>Eutheria</taxon>
        <taxon>Euarchontoglires</taxon>
        <taxon>Glires</taxon>
        <taxon>Rodentia</taxon>
        <taxon>Hystricomorpha</taxon>
        <taxon>Bathyergidae</taxon>
        <taxon>Fukomys</taxon>
    </lineage>
</organism>
<keyword evidence="2" id="KW-0418">Kinase</keyword>
<dbReference type="EMBL" id="KN125302">
    <property type="protein sequence ID" value="KFO18874.1"/>
    <property type="molecule type" value="Genomic_DNA"/>
</dbReference>
<evidence type="ECO:0000313" key="2">
    <source>
        <dbReference type="EMBL" id="KFO18874.1"/>
    </source>
</evidence>
<dbReference type="PANTHER" id="PTHR15593:SF1">
    <property type="entry name" value="PHOSPHOINOSITIDE 3-KINASE REGULATORY SUBUNIT 6"/>
    <property type="match status" value="1"/>
</dbReference>
<dbReference type="PANTHER" id="PTHR15593">
    <property type="entry name" value="PHOSPHATIDYLINOSITOL 3-KINASE REGULATORY SUBUNIT"/>
    <property type="match status" value="1"/>
</dbReference>
<sequence length="1574" mass="174812">MQPGATTCTEDRIQHALERCLHGLTLGHRSTSWPAGLCLNCWSLQELVSRDPGHFLILLEQILQKTQEVQEKGTYDLLTPLALLFYSTVLCTPHFPPDSDLLLKAARTYHQFLTWPVPYCSICQELLTFIDAELKAPGISYQRLVRAEQGLPLRSHRSSTVTVLLLNPVEVEAEFLTVANKLSAPGHSPHSTYTTLLLHAFQSTFGAHCDFPGLHCKLQSKALAELEDIFTETAEAQELASNIGDAAEARQWLRTKLQAVGEKAGFTGVLDTANPGKLHTIPIPVARCYTYSWNQDSFDGMDSGYVEDSEESSPEWPKRPGHEECRGHCRPRQKFNRIYKLFKNTSQLVVRGLEGSSDTAPPLRRAGSLCSPLDIPVQLHSRAQRSRSLPQTNLSAQLPSWLLAPPSCHQRRRPFLSGDEDSKASTLRVVVFGSDRISGKVARAYSNLRRLENTHLLTRFFKLQFFYVPVKRSHGTGSSARPAPPSKISPLPTDSPRHPSPTDLGMGPWEDSTNDISHYLGMLDPWYERNVLDLMHLPPEVLCQHSLKAESRPLEGSPAQLPILADMLLYYCRFAARPVLLQVYQTELTFITGEKTTEIFIHSLELGHSAATRAIKASGPGSKRLGIDGDREAVPLTLQIIYSKGAISGRSRWSNVEKVCTSVNLNKACRKQEELDSSTEALTLTLTEVVKRQNPKSKKGFNQISTSQIKVDKVQIIGFNGCPFAVCLDQDERKILQSVIRDYALGTTGIESDIVLLPLGLGFKAGEDTRSKGACQVDPNHGTSFAFLERGTGLWGSSSARRFGELKSCSQAKNCLCAEKQPFCFPFCCPRQPHPPHNTPQASMESSDAELDLQRSVQAVLRELSAQTSALQGNQGMWRWSLHKKVERDPGRNPVLVRILLRELEKAESKDLWHIIIPLLHTLMYVLTKATGITEELYHRTYTFCTRLLTLPTPYCTVALDCAIRLKTEIAAPGTLYQRTVLAEQNLMSEMYPYQERVFLFVDPELVSASVCSALLLEIEAAQGQQTPEACMRHVVCHALQAALGEACHAGALHRKLQGGGSGRLGLEELMVTDRGKADSTSPERPDKVPGDPPQDRPPSIPLPSPYITFHLWTDQEQLWKELVLFLSPKSQLRLSADLEALDLQGLGPDGDFARVSVLSTDSGIERDFPLGADELPDPSSPEIERAGLQRKGGIKKRVWPPDFSMPGSWDGPPGLHRRTGRPGGDGELLPGVSRVHTARVLVLGDDRMLGRLAQAYHRLRKRETQKFCLTPRLSLQLYYIPVLAPQEPAASRSPELGELATFLGRADPWYESTVNTLCSAIHKLAEMPLCLDTTRTVDPFILDVITYYVRMGTQPIYFQIYTVKIFSDLSQDSVEDIFLTELKVKIQDSKSPKEGASPRRRGVTESPGAELSICYQKALLSHRPREVTISLRATGLVLKAIPDSDTEGSPHCPPAAVPVTAHTYLNVIVTEAVKSSNLAGRSFSTVTHTFRTSSIQIQSQEQKLLMLLLDKDNRRTFRDVVRFEVGPCPEPCSRTQKSKTSWLSSHGQKEMNTTQGTSKPLLMPINTFSGIIQ</sequence>
<dbReference type="Proteomes" id="UP000028990">
    <property type="component" value="Unassembled WGS sequence"/>
</dbReference>
<feature type="region of interest" description="Disordered" evidence="1">
    <location>
        <begin position="473"/>
        <end position="508"/>
    </location>
</feature>
<name>A0A091CJW5_FUKDA</name>
<accession>A0A091CJW5</accession>
<feature type="region of interest" description="Disordered" evidence="1">
    <location>
        <begin position="1204"/>
        <end position="1231"/>
    </location>
</feature>
<protein>
    <submittedName>
        <fullName evidence="2">Phosphoinositide 3-kinase regulatory subunit 6</fullName>
    </submittedName>
</protein>
<dbReference type="GO" id="GO:0046935">
    <property type="term" value="F:1-phosphatidylinositol-3-kinase regulator activity"/>
    <property type="evidence" value="ECO:0007669"/>
    <property type="project" value="InterPro"/>
</dbReference>
<feature type="compositionally biased region" description="Basic and acidic residues" evidence="1">
    <location>
        <begin position="1075"/>
        <end position="1090"/>
    </location>
</feature>
<feature type="compositionally biased region" description="Polar residues" evidence="1">
    <location>
        <begin position="1534"/>
        <end position="1559"/>
    </location>
</feature>
<dbReference type="GO" id="GO:0016301">
    <property type="term" value="F:kinase activity"/>
    <property type="evidence" value="ECO:0007669"/>
    <property type="project" value="UniProtKB-KW"/>
</dbReference>
<gene>
    <name evidence="2" type="ORF">H920_19778</name>
</gene>
<dbReference type="eggNOG" id="ENOG502QSK4">
    <property type="taxonomic scope" value="Eukaryota"/>
</dbReference>
<dbReference type="GO" id="GO:0005944">
    <property type="term" value="C:phosphatidylinositol 3-kinase complex, class IB"/>
    <property type="evidence" value="ECO:0007669"/>
    <property type="project" value="InterPro"/>
</dbReference>
<dbReference type="STRING" id="885580.ENSFDAP00000003896"/>
<keyword evidence="2" id="KW-0808">Transferase</keyword>
<reference evidence="2 3" key="1">
    <citation type="submission" date="2013-11" db="EMBL/GenBank/DDBJ databases">
        <title>The Damaraland mole rat (Fukomys damarensis) genome and evolution of African mole rats.</title>
        <authorList>
            <person name="Gladyshev V.N."/>
            <person name="Fang X."/>
        </authorList>
    </citation>
    <scope>NUCLEOTIDE SEQUENCE [LARGE SCALE GENOMIC DNA]</scope>
    <source>
        <tissue evidence="2">Liver</tissue>
    </source>
</reference>
<evidence type="ECO:0000313" key="3">
    <source>
        <dbReference type="Proteomes" id="UP000028990"/>
    </source>
</evidence>
<feature type="region of interest" description="Disordered" evidence="1">
    <location>
        <begin position="1530"/>
        <end position="1560"/>
    </location>
</feature>
<feature type="region of interest" description="Disordered" evidence="1">
    <location>
        <begin position="1075"/>
        <end position="1103"/>
    </location>
</feature>
<keyword evidence="3" id="KW-1185">Reference proteome</keyword>